<name>L8HL24_ACACF</name>
<dbReference type="Proteomes" id="UP000011083">
    <property type="component" value="Unassembled WGS sequence"/>
</dbReference>
<dbReference type="KEGG" id="acan:ACA1_287770"/>
<dbReference type="VEuPathDB" id="AmoebaDB:ACA1_287770"/>
<dbReference type="EMBL" id="KB007805">
    <property type="protein sequence ID" value="ELR25076.1"/>
    <property type="molecule type" value="Genomic_DNA"/>
</dbReference>
<reference evidence="1 2" key="1">
    <citation type="journal article" date="2013" name="Genome Biol.">
        <title>Genome of Acanthamoeba castellanii highlights extensive lateral gene transfer and early evolution of tyrosine kinase signaling.</title>
        <authorList>
            <person name="Clarke M."/>
            <person name="Lohan A.J."/>
            <person name="Liu B."/>
            <person name="Lagkouvardos I."/>
            <person name="Roy S."/>
            <person name="Zafar N."/>
            <person name="Bertelli C."/>
            <person name="Schilde C."/>
            <person name="Kianianmomeni A."/>
            <person name="Burglin T.R."/>
            <person name="Frech C."/>
            <person name="Turcotte B."/>
            <person name="Kopec K.O."/>
            <person name="Synnott J.M."/>
            <person name="Choo C."/>
            <person name="Paponov I."/>
            <person name="Finkler A."/>
            <person name="Soon Heng Tan C."/>
            <person name="Hutchins A.P."/>
            <person name="Weinmeier T."/>
            <person name="Rattei T."/>
            <person name="Chu J.S."/>
            <person name="Gimenez G."/>
            <person name="Irimia M."/>
            <person name="Rigden D.J."/>
            <person name="Fitzpatrick D.A."/>
            <person name="Lorenzo-Morales J."/>
            <person name="Bateman A."/>
            <person name="Chiu C.H."/>
            <person name="Tang P."/>
            <person name="Hegemann P."/>
            <person name="Fromm H."/>
            <person name="Raoult D."/>
            <person name="Greub G."/>
            <person name="Miranda-Saavedra D."/>
            <person name="Chen N."/>
            <person name="Nash P."/>
            <person name="Ginger M.L."/>
            <person name="Horn M."/>
            <person name="Schaap P."/>
            <person name="Caler L."/>
            <person name="Loftus B."/>
        </authorList>
    </citation>
    <scope>NUCLEOTIDE SEQUENCE [LARGE SCALE GENOMIC DNA]</scope>
    <source>
        <strain evidence="1 2">Neff</strain>
    </source>
</reference>
<dbReference type="GeneID" id="14926119"/>
<dbReference type="SUPFAM" id="SSF53137">
    <property type="entry name" value="Translational machinery components"/>
    <property type="match status" value="1"/>
</dbReference>
<gene>
    <name evidence="1" type="ORF">ACA1_287770</name>
</gene>
<evidence type="ECO:0000313" key="2">
    <source>
        <dbReference type="Proteomes" id="UP000011083"/>
    </source>
</evidence>
<protein>
    <submittedName>
        <fullName evidence="1">Uncharacterized protein</fullName>
    </submittedName>
</protein>
<evidence type="ECO:0000313" key="1">
    <source>
        <dbReference type="EMBL" id="ELR25076.1"/>
    </source>
</evidence>
<keyword evidence="2" id="KW-1185">Reference proteome</keyword>
<dbReference type="RefSeq" id="XP_004367831.1">
    <property type="nucleotide sequence ID" value="XM_004367774.1"/>
</dbReference>
<accession>L8HL24</accession>
<sequence length="187" mass="21189">MVSLKELVMAELSPWRMKDVTTIPINGRTISKNRRGGKSALRLTRLRYEILHNFHMKAHDQITARWFSVLVVGVVEPVKPEPFSGDSFPSACRVVEPVALPHGGSRGLQSDESTPRYVTFPDLGPALREGKIETLLISEELLDKWLVVRSSQEGSTAEAERWEDWHLLDVVPRQDEARVNHAEALDW</sequence>
<proteinExistence type="predicted"/>
<organism evidence="1 2">
    <name type="scientific">Acanthamoeba castellanii (strain ATCC 30010 / Neff)</name>
    <dbReference type="NCBI Taxonomy" id="1257118"/>
    <lineage>
        <taxon>Eukaryota</taxon>
        <taxon>Amoebozoa</taxon>
        <taxon>Discosea</taxon>
        <taxon>Longamoebia</taxon>
        <taxon>Centramoebida</taxon>
        <taxon>Acanthamoebidae</taxon>
        <taxon>Acanthamoeba</taxon>
    </lineage>
</organism>
<dbReference type="AlphaFoldDB" id="L8HL24"/>